<evidence type="ECO:0000256" key="3">
    <source>
        <dbReference type="ARBA" id="ARBA00022702"/>
    </source>
</evidence>
<dbReference type="Proteomes" id="UP001652621">
    <property type="component" value="Unplaced"/>
</dbReference>
<comment type="subcellular location">
    <subcellularLocation>
        <location evidence="1">Secreted</location>
    </subcellularLocation>
</comment>
<proteinExistence type="predicted"/>
<evidence type="ECO:0000313" key="7">
    <source>
        <dbReference type="Proteomes" id="UP001652621"/>
    </source>
</evidence>
<dbReference type="SMART" id="SM00039">
    <property type="entry name" value="CRF"/>
    <property type="match status" value="1"/>
</dbReference>
<sequence>MKATTWLCPVLTLLCAAQLVYTAQRGNYGSYHPAMDAMDSNVLQNDYFLSKRNKPSLSIVNPLDVLRQRLLLEIARRQMKENTRQVELNRAILKNVGKRMLNKHPHPLLPTLEQQWMDAMNGGDGGQQSQRHQMNDDVAGDMQRESMAMQPYDDLELIPSTLIFDYLQQRQQQQQRRRPWMANDRRTSMSFDSYDDENVNGANDGGMDDLDVVSDGIKLAFQPMVVAANGQSDERHETTMKKPINLSGHEGEPKESLLSSLKHHKNSNNDFKLNDLATLALNEGSNAPNDNSDDSNTNANNNNKSVTSNKNGINDDNQVERYLYHLHKNHLTRK</sequence>
<reference evidence="8" key="1">
    <citation type="submission" date="2025-08" db="UniProtKB">
        <authorList>
            <consortium name="RefSeq"/>
        </authorList>
    </citation>
    <scope>IDENTIFICATION</scope>
    <source>
        <strain evidence="8">Aabys</strain>
        <tissue evidence="8">Whole body</tissue>
    </source>
</reference>
<name>A0ABM3V9U2_MUSDO</name>
<evidence type="ECO:0000256" key="1">
    <source>
        <dbReference type="ARBA" id="ARBA00004613"/>
    </source>
</evidence>
<dbReference type="RefSeq" id="XP_058982463.1">
    <property type="nucleotide sequence ID" value="XM_059126480.1"/>
</dbReference>
<dbReference type="PROSITE" id="PS00511">
    <property type="entry name" value="CRF"/>
    <property type="match status" value="1"/>
</dbReference>
<evidence type="ECO:0000259" key="6">
    <source>
        <dbReference type="SMART" id="SM00039"/>
    </source>
</evidence>
<dbReference type="GeneID" id="101888397"/>
<keyword evidence="7" id="KW-1185">Reference proteome</keyword>
<keyword evidence="5" id="KW-0732">Signal</keyword>
<evidence type="ECO:0000256" key="2">
    <source>
        <dbReference type="ARBA" id="ARBA00022525"/>
    </source>
</evidence>
<keyword evidence="3" id="KW-0372">Hormone</keyword>
<evidence type="ECO:0000313" key="8">
    <source>
        <dbReference type="RefSeq" id="XP_058982463.1"/>
    </source>
</evidence>
<evidence type="ECO:0000256" key="4">
    <source>
        <dbReference type="SAM" id="MobiDB-lite"/>
    </source>
</evidence>
<protein>
    <submittedName>
        <fullName evidence="8">Uncharacterized protein DDB_G0283357</fullName>
    </submittedName>
</protein>
<accession>A0ABM3V9U2</accession>
<organism evidence="7 8">
    <name type="scientific">Musca domestica</name>
    <name type="common">House fly</name>
    <dbReference type="NCBI Taxonomy" id="7370"/>
    <lineage>
        <taxon>Eukaryota</taxon>
        <taxon>Metazoa</taxon>
        <taxon>Ecdysozoa</taxon>
        <taxon>Arthropoda</taxon>
        <taxon>Hexapoda</taxon>
        <taxon>Insecta</taxon>
        <taxon>Pterygota</taxon>
        <taxon>Neoptera</taxon>
        <taxon>Endopterygota</taxon>
        <taxon>Diptera</taxon>
        <taxon>Brachycera</taxon>
        <taxon>Muscomorpha</taxon>
        <taxon>Muscoidea</taxon>
        <taxon>Muscidae</taxon>
        <taxon>Musca</taxon>
    </lineage>
</organism>
<feature type="domain" description="Corticotropin-releasing factor" evidence="6">
    <location>
        <begin position="53"/>
        <end position="96"/>
    </location>
</feature>
<dbReference type="InterPro" id="IPR000187">
    <property type="entry name" value="CRF"/>
</dbReference>
<feature type="region of interest" description="Disordered" evidence="4">
    <location>
        <begin position="228"/>
        <end position="256"/>
    </location>
</feature>
<feature type="signal peptide" evidence="5">
    <location>
        <begin position="1"/>
        <end position="22"/>
    </location>
</feature>
<keyword evidence="2" id="KW-0964">Secreted</keyword>
<feature type="compositionally biased region" description="Low complexity" evidence="4">
    <location>
        <begin position="285"/>
        <end position="311"/>
    </location>
</feature>
<evidence type="ECO:0000256" key="5">
    <source>
        <dbReference type="SAM" id="SignalP"/>
    </source>
</evidence>
<feature type="region of interest" description="Disordered" evidence="4">
    <location>
        <begin position="282"/>
        <end position="316"/>
    </location>
</feature>
<gene>
    <name evidence="8" type="primary">LOC101888397</name>
</gene>
<dbReference type="InterPro" id="IPR018446">
    <property type="entry name" value="Corticotropin-releasing_fac_CS"/>
</dbReference>
<feature type="chain" id="PRO_5045117616" evidence="5">
    <location>
        <begin position="23"/>
        <end position="334"/>
    </location>
</feature>
<dbReference type="Pfam" id="PF00473">
    <property type="entry name" value="CRF"/>
    <property type="match status" value="1"/>
</dbReference>